<dbReference type="Pfam" id="PF08545">
    <property type="entry name" value="ACP_syn_III"/>
    <property type="match status" value="1"/>
</dbReference>
<dbReference type="InterPro" id="IPR013751">
    <property type="entry name" value="ACP_syn_III_N"/>
</dbReference>
<dbReference type="GO" id="GO:0004315">
    <property type="term" value="F:3-oxoacyl-[acyl-carrier-protein] synthase activity"/>
    <property type="evidence" value="ECO:0007669"/>
    <property type="project" value="InterPro"/>
</dbReference>
<dbReference type="Gene3D" id="3.40.47.10">
    <property type="match status" value="1"/>
</dbReference>
<organism evidence="2 3">
    <name type="scientific">Aquabacterium soli</name>
    <dbReference type="NCBI Taxonomy" id="2493092"/>
    <lineage>
        <taxon>Bacteria</taxon>
        <taxon>Pseudomonadati</taxon>
        <taxon>Pseudomonadota</taxon>
        <taxon>Betaproteobacteria</taxon>
        <taxon>Burkholderiales</taxon>
        <taxon>Aquabacterium</taxon>
    </lineage>
</organism>
<dbReference type="OrthoDB" id="9815506at2"/>
<dbReference type="SUPFAM" id="SSF53901">
    <property type="entry name" value="Thiolase-like"/>
    <property type="match status" value="1"/>
</dbReference>
<dbReference type="AlphaFoldDB" id="A0A426VBM9"/>
<dbReference type="InterPro" id="IPR016039">
    <property type="entry name" value="Thiolase-like"/>
</dbReference>
<sequence length="330" mass="35811">MNQASRVAILGVGYCLPDKIRGNDDPVFDWLRAHPPSGGELFDGLKYRRVLERGDQVTDIVAKACRNAALDAKVDLADIDLLIGSASVSGCYAPNDLCAVHHELKLSASCRVMTLNTDYTAFHDGLRIANDLIAAGSARKALVACGNNWTHHVDYHEAVAMAASDAAGAAVVGATDDTSRFTLIDWDNETDSSWFRALRMEPRFHEKQGELALFTTPLMKIDEKDGATAVKTFGVPVPPKIIARMLARHGITSKDITLVAHQSSKSIYEAWNSAIQPGTYITTLEELGDMVSSSVPVNLAKCFGEINTKYLVLMGTGMEMHATALLYLRG</sequence>
<dbReference type="PANTHER" id="PTHR34069:SF2">
    <property type="entry name" value="BETA-KETOACYL-[ACYL-CARRIER-PROTEIN] SYNTHASE III"/>
    <property type="match status" value="1"/>
</dbReference>
<dbReference type="GO" id="GO:0044550">
    <property type="term" value="P:secondary metabolite biosynthetic process"/>
    <property type="evidence" value="ECO:0007669"/>
    <property type="project" value="TreeGrafter"/>
</dbReference>
<dbReference type="GO" id="GO:0006633">
    <property type="term" value="P:fatty acid biosynthetic process"/>
    <property type="evidence" value="ECO:0007669"/>
    <property type="project" value="InterPro"/>
</dbReference>
<dbReference type="RefSeq" id="WP_125243170.1">
    <property type="nucleotide sequence ID" value="NZ_RSED01000007.1"/>
</dbReference>
<dbReference type="PANTHER" id="PTHR34069">
    <property type="entry name" value="3-OXOACYL-[ACYL-CARRIER-PROTEIN] SYNTHASE 3"/>
    <property type="match status" value="1"/>
</dbReference>
<protein>
    <submittedName>
        <fullName evidence="2">3-oxoacyl-ACP synthase</fullName>
    </submittedName>
</protein>
<dbReference type="EMBL" id="RSED01000007">
    <property type="protein sequence ID" value="RRS04264.1"/>
    <property type="molecule type" value="Genomic_DNA"/>
</dbReference>
<evidence type="ECO:0000259" key="1">
    <source>
        <dbReference type="Pfam" id="PF08545"/>
    </source>
</evidence>
<feature type="domain" description="Beta-ketoacyl-[acyl-carrier-protein] synthase III N-terminal" evidence="1">
    <location>
        <begin position="116"/>
        <end position="185"/>
    </location>
</feature>
<dbReference type="Proteomes" id="UP000269265">
    <property type="component" value="Unassembled WGS sequence"/>
</dbReference>
<keyword evidence="3" id="KW-1185">Reference proteome</keyword>
<name>A0A426VBM9_9BURK</name>
<reference evidence="2 3" key="1">
    <citation type="submission" date="2018-12" db="EMBL/GenBank/DDBJ databases">
        <title>The whole draft genome of Aquabacterium sp. SJQ9.</title>
        <authorList>
            <person name="Sun L."/>
            <person name="Gao X."/>
            <person name="Chen W."/>
            <person name="Huang K."/>
        </authorList>
    </citation>
    <scope>NUCLEOTIDE SEQUENCE [LARGE SCALE GENOMIC DNA]</scope>
    <source>
        <strain evidence="2 3">SJQ9</strain>
    </source>
</reference>
<gene>
    <name evidence="2" type="ORF">EIP75_10205</name>
</gene>
<evidence type="ECO:0000313" key="2">
    <source>
        <dbReference type="EMBL" id="RRS04264.1"/>
    </source>
</evidence>
<proteinExistence type="predicted"/>
<evidence type="ECO:0000313" key="3">
    <source>
        <dbReference type="Proteomes" id="UP000269265"/>
    </source>
</evidence>
<comment type="caution">
    <text evidence="2">The sequence shown here is derived from an EMBL/GenBank/DDBJ whole genome shotgun (WGS) entry which is preliminary data.</text>
</comment>
<accession>A0A426VBM9</accession>